<dbReference type="InterPro" id="IPR014508">
    <property type="entry name" value="UCP020555_TPR-like"/>
</dbReference>
<proteinExistence type="predicted"/>
<dbReference type="PIRSF" id="PIRSF020555">
    <property type="entry name" value="UCP020555"/>
    <property type="match status" value="1"/>
</dbReference>
<name>A0A0S2JZJ7_9GAMM</name>
<dbReference type="AlphaFoldDB" id="A0A0S2JZJ7"/>
<reference evidence="1 2" key="1">
    <citation type="submission" date="2015-11" db="EMBL/GenBank/DDBJ databases">
        <authorList>
            <person name="Zhang Y."/>
            <person name="Guo Z."/>
        </authorList>
    </citation>
    <scope>NUCLEOTIDE SEQUENCE [LARGE SCALE GENOMIC DNA]</scope>
    <source>
        <strain evidence="1 2">KCTC 12086</strain>
    </source>
</reference>
<evidence type="ECO:0000313" key="2">
    <source>
        <dbReference type="Proteomes" id="UP000061457"/>
    </source>
</evidence>
<dbReference type="KEGG" id="pphe:PP2015_797"/>
<dbReference type="RefSeq" id="WP_058029064.1">
    <property type="nucleotide sequence ID" value="NZ_CP013187.1"/>
</dbReference>
<dbReference type="STRING" id="161398.PP2015_797"/>
<keyword evidence="1" id="KW-0449">Lipoprotein</keyword>
<dbReference type="Pfam" id="PF16068">
    <property type="entry name" value="DUF4810"/>
    <property type="match status" value="1"/>
</dbReference>
<accession>A0A0S2JZJ7</accession>
<dbReference type="OrthoDB" id="9800218at2"/>
<dbReference type="PATRIC" id="fig|161398.10.peg.810"/>
<organism evidence="1 2">
    <name type="scientific">Pseudoalteromonas phenolica</name>
    <dbReference type="NCBI Taxonomy" id="161398"/>
    <lineage>
        <taxon>Bacteria</taxon>
        <taxon>Pseudomonadati</taxon>
        <taxon>Pseudomonadota</taxon>
        <taxon>Gammaproteobacteria</taxon>
        <taxon>Alteromonadales</taxon>
        <taxon>Pseudoalteromonadaceae</taxon>
        <taxon>Pseudoalteromonas</taxon>
    </lineage>
</organism>
<evidence type="ECO:0000313" key="1">
    <source>
        <dbReference type="EMBL" id="ALO41316.1"/>
    </source>
</evidence>
<dbReference type="PROSITE" id="PS51257">
    <property type="entry name" value="PROKAR_LIPOPROTEIN"/>
    <property type="match status" value="1"/>
</dbReference>
<keyword evidence="2" id="KW-1185">Reference proteome</keyword>
<dbReference type="EMBL" id="CP013187">
    <property type="protein sequence ID" value="ALO41316.1"/>
    <property type="molecule type" value="Genomic_DNA"/>
</dbReference>
<gene>
    <name evidence="1" type="ORF">PP2015_797</name>
</gene>
<dbReference type="Proteomes" id="UP000061457">
    <property type="component" value="Chromosome I"/>
</dbReference>
<protein>
    <submittedName>
        <fullName evidence="1">Lipoprotein</fullName>
    </submittedName>
</protein>
<sequence>MKTVYLITLLICLFVLTGCKSKESLYYHGNYNQILFAHFKGETKPLSQQIEELESIIKRAEEKSKLVAPGIYAHIGYLYSQVGNDKQGLQYFRLEKRYFPESEAYIQFLEENLKGAEK</sequence>